<comment type="caution">
    <text evidence="2">The sequence shown here is derived from an EMBL/GenBank/DDBJ whole genome shotgun (WGS) entry which is preliminary data.</text>
</comment>
<proteinExistence type="predicted"/>
<dbReference type="AlphaFoldDB" id="A0AAW0XXB8"/>
<dbReference type="EMBL" id="JARKIK010000022">
    <property type="protein sequence ID" value="KAK8744349.1"/>
    <property type="molecule type" value="Genomic_DNA"/>
</dbReference>
<reference evidence="2 3" key="1">
    <citation type="journal article" date="2024" name="BMC Genomics">
        <title>Genome assembly of redclaw crayfish (Cherax quadricarinatus) provides insights into its immune adaptation and hypoxia tolerance.</title>
        <authorList>
            <person name="Liu Z."/>
            <person name="Zheng J."/>
            <person name="Li H."/>
            <person name="Fang K."/>
            <person name="Wang S."/>
            <person name="He J."/>
            <person name="Zhou D."/>
            <person name="Weng S."/>
            <person name="Chi M."/>
            <person name="Gu Z."/>
            <person name="He J."/>
            <person name="Li F."/>
            <person name="Wang M."/>
        </authorList>
    </citation>
    <scope>NUCLEOTIDE SEQUENCE [LARGE SCALE GENOMIC DNA]</scope>
    <source>
        <strain evidence="2">ZL_2023a</strain>
    </source>
</reference>
<protein>
    <submittedName>
        <fullName evidence="2">Uncharacterized protein</fullName>
    </submittedName>
</protein>
<name>A0AAW0XXB8_CHEQU</name>
<evidence type="ECO:0000313" key="2">
    <source>
        <dbReference type="EMBL" id="KAK8744349.1"/>
    </source>
</evidence>
<keyword evidence="3" id="KW-1185">Reference proteome</keyword>
<feature type="region of interest" description="Disordered" evidence="1">
    <location>
        <begin position="88"/>
        <end position="111"/>
    </location>
</feature>
<feature type="compositionally biased region" description="Polar residues" evidence="1">
    <location>
        <begin position="94"/>
        <end position="111"/>
    </location>
</feature>
<organism evidence="2 3">
    <name type="scientific">Cherax quadricarinatus</name>
    <name type="common">Australian red claw crayfish</name>
    <dbReference type="NCBI Taxonomy" id="27406"/>
    <lineage>
        <taxon>Eukaryota</taxon>
        <taxon>Metazoa</taxon>
        <taxon>Ecdysozoa</taxon>
        <taxon>Arthropoda</taxon>
        <taxon>Crustacea</taxon>
        <taxon>Multicrustacea</taxon>
        <taxon>Malacostraca</taxon>
        <taxon>Eumalacostraca</taxon>
        <taxon>Eucarida</taxon>
        <taxon>Decapoda</taxon>
        <taxon>Pleocyemata</taxon>
        <taxon>Astacidea</taxon>
        <taxon>Parastacoidea</taxon>
        <taxon>Parastacidae</taxon>
        <taxon>Cherax</taxon>
    </lineage>
</organism>
<accession>A0AAW0XXB8</accession>
<dbReference type="EMBL" id="JARKIK010000022">
    <property type="protein sequence ID" value="KAK8744353.1"/>
    <property type="molecule type" value="Genomic_DNA"/>
</dbReference>
<dbReference type="Proteomes" id="UP001445076">
    <property type="component" value="Unassembled WGS sequence"/>
</dbReference>
<feature type="region of interest" description="Disordered" evidence="1">
    <location>
        <begin position="33"/>
        <end position="66"/>
    </location>
</feature>
<gene>
    <name evidence="2" type="ORF">OTU49_000759</name>
</gene>
<evidence type="ECO:0000256" key="1">
    <source>
        <dbReference type="SAM" id="MobiDB-lite"/>
    </source>
</evidence>
<feature type="compositionally biased region" description="Pro residues" evidence="1">
    <location>
        <begin position="55"/>
        <end position="66"/>
    </location>
</feature>
<evidence type="ECO:0000313" key="3">
    <source>
        <dbReference type="Proteomes" id="UP001445076"/>
    </source>
</evidence>
<reference evidence="2" key="2">
    <citation type="submission" date="2024-01" db="EMBL/GenBank/DDBJ databases">
        <authorList>
            <person name="He J."/>
            <person name="Wang M."/>
            <person name="Zheng J."/>
            <person name="Liu Z."/>
        </authorList>
    </citation>
    <scope>NUCLEOTIDE SEQUENCE</scope>
    <source>
        <strain evidence="2">ZL_2023a</strain>
        <tissue evidence="2">Muscle</tissue>
    </source>
</reference>
<sequence length="111" mass="11993">MQNVDDWMTSQLKKKCITTSWTTGRQSELLDIRESGVKDPDSSALPLTLNTAPITPSPPLHPLPSLPLVPENSAPCLSSLLTPFQRGAPHSLPQAPSWSGTASFTCSERKP</sequence>